<keyword evidence="1" id="KW-1277">Toxin-antitoxin system</keyword>
<comment type="caution">
    <text evidence="2">The sequence shown here is derived from an EMBL/GenBank/DDBJ whole genome shotgun (WGS) entry which is preliminary data.</text>
</comment>
<dbReference type="InterPro" id="IPR007712">
    <property type="entry name" value="RelE/ParE_toxin"/>
</dbReference>
<dbReference type="EMBL" id="LNQE01000943">
    <property type="protein sequence ID" value="KUG22706.1"/>
    <property type="molecule type" value="Genomic_DNA"/>
</dbReference>
<dbReference type="Gene3D" id="3.30.2310.20">
    <property type="entry name" value="RelE-like"/>
    <property type="match status" value="1"/>
</dbReference>
<dbReference type="AlphaFoldDB" id="A0A0W8FPP1"/>
<dbReference type="InterPro" id="IPR035093">
    <property type="entry name" value="RelE/ParE_toxin_dom_sf"/>
</dbReference>
<accession>A0A0W8FPP1</accession>
<dbReference type="SUPFAM" id="SSF143011">
    <property type="entry name" value="RelE-like"/>
    <property type="match status" value="1"/>
</dbReference>
<name>A0A0W8FPP1_9ZZZZ</name>
<evidence type="ECO:0008006" key="3">
    <source>
        <dbReference type="Google" id="ProtNLM"/>
    </source>
</evidence>
<evidence type="ECO:0000256" key="1">
    <source>
        <dbReference type="ARBA" id="ARBA00022649"/>
    </source>
</evidence>
<protein>
    <recommendedName>
        <fullName evidence="3">Rele/stbe replicon stabilization toxin</fullName>
    </recommendedName>
</protein>
<reference evidence="2" key="1">
    <citation type="journal article" date="2015" name="Proc. Natl. Acad. Sci. U.S.A.">
        <title>Networks of energetic and metabolic interactions define dynamics in microbial communities.</title>
        <authorList>
            <person name="Embree M."/>
            <person name="Liu J.K."/>
            <person name="Al-Bassam M.M."/>
            <person name="Zengler K."/>
        </authorList>
    </citation>
    <scope>NUCLEOTIDE SEQUENCE</scope>
</reference>
<sequence length="104" mass="12158">MTYSIEFIPEAAADYKSLDGSVKKKVNKKLEELSKNPFLGEYLGNKFNIDLTGFYKLYADNKKIRIVYRLLGEEIEIIEVWGIGKRDKEEIYRLIGHRLKKKKG</sequence>
<dbReference type="Pfam" id="PF05016">
    <property type="entry name" value="ParE_toxin"/>
    <property type="match status" value="1"/>
</dbReference>
<proteinExistence type="predicted"/>
<gene>
    <name evidence="2" type="ORF">ASZ90_007503</name>
</gene>
<organism evidence="2">
    <name type="scientific">hydrocarbon metagenome</name>
    <dbReference type="NCBI Taxonomy" id="938273"/>
    <lineage>
        <taxon>unclassified sequences</taxon>
        <taxon>metagenomes</taxon>
        <taxon>ecological metagenomes</taxon>
    </lineage>
</organism>
<evidence type="ECO:0000313" key="2">
    <source>
        <dbReference type="EMBL" id="KUG22706.1"/>
    </source>
</evidence>